<dbReference type="GeneID" id="9809091"/>
<reference evidence="1 2" key="1">
    <citation type="submission" date="2019-12" db="EMBL/GenBank/DDBJ databases">
        <title>Chromosome-level assembly of the Caenorhabditis remanei genome.</title>
        <authorList>
            <person name="Teterina A.A."/>
            <person name="Willis J.H."/>
            <person name="Phillips P.C."/>
        </authorList>
    </citation>
    <scope>NUCLEOTIDE SEQUENCE [LARGE SCALE GENOMIC DNA]</scope>
    <source>
        <strain evidence="1 2">PX506</strain>
        <tissue evidence="1">Whole organism</tissue>
    </source>
</reference>
<sequence>MERVDETDISEMKDAMLQEFNYLTLEIKSKLIFGDFAEKFGEPLVIDGEENWYFRSPDKKILKLNISEDTVMFHYHDLSSVPKNAVIIEYTKK</sequence>
<comment type="caution">
    <text evidence="1">The sequence shown here is derived from an EMBL/GenBank/DDBJ whole genome shotgun (WGS) entry which is preliminary data.</text>
</comment>
<gene>
    <name evidence="1" type="ORF">GCK72_021451</name>
</gene>
<dbReference type="AlphaFoldDB" id="A0A6A5GJV8"/>
<evidence type="ECO:0000313" key="1">
    <source>
        <dbReference type="EMBL" id="KAF1754886.1"/>
    </source>
</evidence>
<evidence type="ECO:0008006" key="3">
    <source>
        <dbReference type="Google" id="ProtNLM"/>
    </source>
</evidence>
<proteinExistence type="predicted"/>
<dbReference type="RefSeq" id="XP_003104489.2">
    <property type="nucleotide sequence ID" value="XM_003104441.2"/>
</dbReference>
<organism evidence="1 2">
    <name type="scientific">Caenorhabditis remanei</name>
    <name type="common">Caenorhabditis vulgaris</name>
    <dbReference type="NCBI Taxonomy" id="31234"/>
    <lineage>
        <taxon>Eukaryota</taxon>
        <taxon>Metazoa</taxon>
        <taxon>Ecdysozoa</taxon>
        <taxon>Nematoda</taxon>
        <taxon>Chromadorea</taxon>
        <taxon>Rhabditida</taxon>
        <taxon>Rhabditina</taxon>
        <taxon>Rhabditomorpha</taxon>
        <taxon>Rhabditoidea</taxon>
        <taxon>Rhabditidae</taxon>
        <taxon>Peloderinae</taxon>
        <taxon>Caenorhabditis</taxon>
    </lineage>
</organism>
<dbReference type="EMBL" id="WUAV01000005">
    <property type="protein sequence ID" value="KAF1754886.1"/>
    <property type="molecule type" value="Genomic_DNA"/>
</dbReference>
<name>A0A6A5GJV8_CAERE</name>
<dbReference type="Proteomes" id="UP000483820">
    <property type="component" value="Chromosome V"/>
</dbReference>
<dbReference type="KEGG" id="crq:GCK72_021451"/>
<protein>
    <recommendedName>
        <fullName evidence="3">DUF38 domain-containing protein</fullName>
    </recommendedName>
</protein>
<dbReference type="CTD" id="9809091"/>
<evidence type="ECO:0000313" key="2">
    <source>
        <dbReference type="Proteomes" id="UP000483820"/>
    </source>
</evidence>
<accession>A0A6A5GJV8</accession>